<evidence type="ECO:0000259" key="1">
    <source>
        <dbReference type="Pfam" id="PF22936"/>
    </source>
</evidence>
<dbReference type="Pfam" id="PF22936">
    <property type="entry name" value="Pol_BBD"/>
    <property type="match status" value="1"/>
</dbReference>
<proteinExistence type="predicted"/>
<dbReference type="OrthoDB" id="413361at2759"/>
<feature type="domain" description="Retrovirus-related Pol polyprotein from transposon TNT 1-94-like beta-barrel" evidence="1">
    <location>
        <begin position="19"/>
        <end position="99"/>
    </location>
</feature>
<gene>
    <name evidence="2" type="ORF">AVEN_130119_1</name>
</gene>
<dbReference type="PANTHER" id="PTHR47592:SF27">
    <property type="entry name" value="OS08G0421700 PROTEIN"/>
    <property type="match status" value="1"/>
</dbReference>
<dbReference type="InterPro" id="IPR054722">
    <property type="entry name" value="PolX-like_BBD"/>
</dbReference>
<dbReference type="EMBL" id="BGPR01192242">
    <property type="protein sequence ID" value="GBM94629.1"/>
    <property type="molecule type" value="Genomic_DNA"/>
</dbReference>
<dbReference type="AlphaFoldDB" id="A0A4Y2JYK9"/>
<organism evidence="2 3">
    <name type="scientific">Araneus ventricosus</name>
    <name type="common">Orbweaver spider</name>
    <name type="synonym">Epeira ventricosa</name>
    <dbReference type="NCBI Taxonomy" id="182803"/>
    <lineage>
        <taxon>Eukaryota</taxon>
        <taxon>Metazoa</taxon>
        <taxon>Ecdysozoa</taxon>
        <taxon>Arthropoda</taxon>
        <taxon>Chelicerata</taxon>
        <taxon>Arachnida</taxon>
        <taxon>Araneae</taxon>
        <taxon>Araneomorphae</taxon>
        <taxon>Entelegynae</taxon>
        <taxon>Araneoidea</taxon>
        <taxon>Araneidae</taxon>
        <taxon>Araneus</taxon>
    </lineage>
</organism>
<accession>A0A4Y2JYK9</accession>
<evidence type="ECO:0000313" key="3">
    <source>
        <dbReference type="Proteomes" id="UP000499080"/>
    </source>
</evidence>
<evidence type="ECO:0000313" key="2">
    <source>
        <dbReference type="EMBL" id="GBM94629.1"/>
    </source>
</evidence>
<sequence length="145" mass="16074">MSYLIQACSSEVSKASDAWVFDTAASHHFCKDKSIFNEYVPISDEKITVAVEEVTIPIEGNGIVNLRFGHRILKFGEVMHSSKLSRNLISGPRLDKKGVVFEGGKGLCVKENGQLLFKAFLRDGLYVVNPNILNRRKVGFNANSV</sequence>
<dbReference type="Proteomes" id="UP000499080">
    <property type="component" value="Unassembled WGS sequence"/>
</dbReference>
<protein>
    <recommendedName>
        <fullName evidence="1">Retrovirus-related Pol polyprotein from transposon TNT 1-94-like beta-barrel domain-containing protein</fullName>
    </recommendedName>
</protein>
<name>A0A4Y2JYK9_ARAVE</name>
<keyword evidence="3" id="KW-1185">Reference proteome</keyword>
<dbReference type="PANTHER" id="PTHR47592">
    <property type="entry name" value="PBF68 PROTEIN"/>
    <property type="match status" value="1"/>
</dbReference>
<reference evidence="2 3" key="1">
    <citation type="journal article" date="2019" name="Sci. Rep.">
        <title>Orb-weaving spider Araneus ventricosus genome elucidates the spidroin gene catalogue.</title>
        <authorList>
            <person name="Kono N."/>
            <person name="Nakamura H."/>
            <person name="Ohtoshi R."/>
            <person name="Moran D.A.P."/>
            <person name="Shinohara A."/>
            <person name="Yoshida Y."/>
            <person name="Fujiwara M."/>
            <person name="Mori M."/>
            <person name="Tomita M."/>
            <person name="Arakawa K."/>
        </authorList>
    </citation>
    <scope>NUCLEOTIDE SEQUENCE [LARGE SCALE GENOMIC DNA]</scope>
</reference>
<comment type="caution">
    <text evidence="2">The sequence shown here is derived from an EMBL/GenBank/DDBJ whole genome shotgun (WGS) entry which is preliminary data.</text>
</comment>